<name>B8G5B6_CHLAD</name>
<evidence type="ECO:0000313" key="6">
    <source>
        <dbReference type="Proteomes" id="UP000002508"/>
    </source>
</evidence>
<keyword evidence="4 5" id="KW-0808">Transferase</keyword>
<dbReference type="STRING" id="326427.Cagg_2759"/>
<dbReference type="SUPFAM" id="SSF53448">
    <property type="entry name" value="Nucleotide-diphospho-sugar transferases"/>
    <property type="match status" value="1"/>
</dbReference>
<dbReference type="OrthoDB" id="9807209at2"/>
<dbReference type="CDD" id="cd04186">
    <property type="entry name" value="GT_2_like_c"/>
    <property type="match status" value="1"/>
</dbReference>
<dbReference type="CAZy" id="GT2">
    <property type="family name" value="Glycosyltransferase Family 2"/>
</dbReference>
<evidence type="ECO:0000313" key="5">
    <source>
        <dbReference type="EMBL" id="ACL25622.1"/>
    </source>
</evidence>
<proteinExistence type="inferred from homology"/>
<protein>
    <submittedName>
        <fullName evidence="5">Glycosyl transferase family 2</fullName>
    </submittedName>
</protein>
<dbReference type="PROSITE" id="PS51257">
    <property type="entry name" value="PROKAR_LIPOPROTEIN"/>
    <property type="match status" value="1"/>
</dbReference>
<evidence type="ECO:0000256" key="3">
    <source>
        <dbReference type="ARBA" id="ARBA00022676"/>
    </source>
</evidence>
<reference evidence="5" key="1">
    <citation type="submission" date="2008-12" db="EMBL/GenBank/DDBJ databases">
        <title>Complete sequence of Chloroflexus aggregans DSM 9485.</title>
        <authorList>
            <consortium name="US DOE Joint Genome Institute"/>
            <person name="Lucas S."/>
            <person name="Copeland A."/>
            <person name="Lapidus A."/>
            <person name="Glavina del Rio T."/>
            <person name="Dalin E."/>
            <person name="Tice H."/>
            <person name="Pitluck S."/>
            <person name="Foster B."/>
            <person name="Larimer F."/>
            <person name="Land M."/>
            <person name="Hauser L."/>
            <person name="Kyrpides N."/>
            <person name="Mikhailova N."/>
            <person name="Bryant D."/>
            <person name="Richardson P."/>
        </authorList>
    </citation>
    <scope>NUCLEOTIDE SEQUENCE</scope>
    <source>
        <strain evidence="5">DSM 9485</strain>
    </source>
</reference>
<dbReference type="HOGENOM" id="CLU_023845_4_1_0"/>
<keyword evidence="6" id="KW-1185">Reference proteome</keyword>
<accession>B8G5B6</accession>
<dbReference type="PANTHER" id="PTHR43179:SF12">
    <property type="entry name" value="GALACTOFURANOSYLTRANSFERASE GLFT2"/>
    <property type="match status" value="1"/>
</dbReference>
<dbReference type="RefSeq" id="WP_015941479.1">
    <property type="nucleotide sequence ID" value="NC_011831.1"/>
</dbReference>
<dbReference type="GO" id="GO:0016757">
    <property type="term" value="F:glycosyltransferase activity"/>
    <property type="evidence" value="ECO:0007669"/>
    <property type="project" value="UniProtKB-KW"/>
</dbReference>
<organism evidence="5 6">
    <name type="scientific">Chloroflexus aggregans (strain MD-66 / DSM 9485)</name>
    <dbReference type="NCBI Taxonomy" id="326427"/>
    <lineage>
        <taxon>Bacteria</taxon>
        <taxon>Bacillati</taxon>
        <taxon>Chloroflexota</taxon>
        <taxon>Chloroflexia</taxon>
        <taxon>Chloroflexales</taxon>
        <taxon>Chloroflexineae</taxon>
        <taxon>Chloroflexaceae</taxon>
        <taxon>Chloroflexus</taxon>
    </lineage>
</organism>
<dbReference type="EMBL" id="CP001337">
    <property type="protein sequence ID" value="ACL25622.1"/>
    <property type="molecule type" value="Genomic_DNA"/>
</dbReference>
<evidence type="ECO:0000256" key="4">
    <source>
        <dbReference type="ARBA" id="ARBA00022679"/>
    </source>
</evidence>
<dbReference type="InterPro" id="IPR029044">
    <property type="entry name" value="Nucleotide-diphossugar_trans"/>
</dbReference>
<dbReference type="Pfam" id="PF13641">
    <property type="entry name" value="Glyco_tranf_2_3"/>
    <property type="match status" value="1"/>
</dbReference>
<dbReference type="eggNOG" id="COG1216">
    <property type="taxonomic scope" value="Bacteria"/>
</dbReference>
<evidence type="ECO:0000256" key="2">
    <source>
        <dbReference type="ARBA" id="ARBA00006739"/>
    </source>
</evidence>
<keyword evidence="3" id="KW-0328">Glycosyltransferase</keyword>
<comment type="similarity">
    <text evidence="2">Belongs to the glycosyltransferase 2 family.</text>
</comment>
<dbReference type="AlphaFoldDB" id="B8G5B6"/>
<dbReference type="Proteomes" id="UP000002508">
    <property type="component" value="Chromosome"/>
</dbReference>
<sequence length="337" mass="38312">MRVVAIVLSWNAAAATLACLESLHHQSMPLEIVVVDNASRDDTIAQITQRYPDVRLIRNERNLGFAGGMNIGIRTVLAESSPPDAVILLNQDTVLDLACVEQLVTPLAADKQVAAVGAKIRYPDGTIQHAGVRLEWPRAIVQHIGWHEPDIGQYNSVQECDFVTGAAIALRTAALDPEHTLDEGFVPAYFEDLDLCWRLRRAGWKIVYNPMATLVHHESLSLRDELQRSSYYNRGRLRFVLKHYTLSDLFESFFPAECAHAERHALCPVEGRALRWAYAETLLHLREILAARRQLDPTFQPADEDQLIWFMQCLQRAQARAFWQNAHQRADWMFNHS</sequence>
<gene>
    <name evidence="5" type="ordered locus">Cagg_2759</name>
</gene>
<comment type="pathway">
    <text evidence="1">Cell wall biogenesis; cell wall polysaccharide biosynthesis.</text>
</comment>
<evidence type="ECO:0000256" key="1">
    <source>
        <dbReference type="ARBA" id="ARBA00004776"/>
    </source>
</evidence>
<dbReference type="Gene3D" id="3.90.550.10">
    <property type="entry name" value="Spore Coat Polysaccharide Biosynthesis Protein SpsA, Chain A"/>
    <property type="match status" value="1"/>
</dbReference>
<dbReference type="KEGG" id="cag:Cagg_2759"/>
<dbReference type="PANTHER" id="PTHR43179">
    <property type="entry name" value="RHAMNOSYLTRANSFERASE WBBL"/>
    <property type="match status" value="1"/>
</dbReference>